<comment type="caution">
    <text evidence="6">The sequence shown here is derived from an EMBL/GenBank/DDBJ whole genome shotgun (WGS) entry which is preliminary data.</text>
</comment>
<dbReference type="GO" id="GO:0003677">
    <property type="term" value="F:DNA binding"/>
    <property type="evidence" value="ECO:0007669"/>
    <property type="project" value="UniProtKB-KW"/>
</dbReference>
<dbReference type="InterPro" id="IPR009061">
    <property type="entry name" value="DNA-bd_dom_put_sf"/>
</dbReference>
<feature type="coiled-coil region" evidence="4">
    <location>
        <begin position="91"/>
        <end position="118"/>
    </location>
</feature>
<evidence type="ECO:0000256" key="1">
    <source>
        <dbReference type="ARBA" id="ARBA00023015"/>
    </source>
</evidence>
<dbReference type="PRINTS" id="PR00040">
    <property type="entry name" value="HTHMERR"/>
</dbReference>
<dbReference type="PANTHER" id="PTHR30204">
    <property type="entry name" value="REDOX-CYCLING DRUG-SENSING TRANSCRIPTIONAL ACTIVATOR SOXR"/>
    <property type="match status" value="1"/>
</dbReference>
<dbReference type="Proteomes" id="UP000215596">
    <property type="component" value="Unassembled WGS sequence"/>
</dbReference>
<evidence type="ECO:0000313" key="6">
    <source>
        <dbReference type="EMBL" id="PAD72671.1"/>
    </source>
</evidence>
<dbReference type="InterPro" id="IPR000551">
    <property type="entry name" value="MerR-type_HTH_dom"/>
</dbReference>
<keyword evidence="1" id="KW-0805">Transcription regulation</keyword>
<accession>A0A268EHS3</accession>
<dbReference type="Gene3D" id="1.10.1660.10">
    <property type="match status" value="1"/>
</dbReference>
<name>A0A268EHS3_9BACL</name>
<evidence type="ECO:0000256" key="4">
    <source>
        <dbReference type="SAM" id="Coils"/>
    </source>
</evidence>
<evidence type="ECO:0000256" key="2">
    <source>
        <dbReference type="ARBA" id="ARBA00023125"/>
    </source>
</evidence>
<keyword evidence="4" id="KW-0175">Coiled coil</keyword>
<organism evidence="6 7">
    <name type="scientific">Paenibacillus campinasensis</name>
    <dbReference type="NCBI Taxonomy" id="66347"/>
    <lineage>
        <taxon>Bacteria</taxon>
        <taxon>Bacillati</taxon>
        <taxon>Bacillota</taxon>
        <taxon>Bacilli</taxon>
        <taxon>Bacillales</taxon>
        <taxon>Paenibacillaceae</taxon>
        <taxon>Paenibacillus</taxon>
    </lineage>
</organism>
<dbReference type="AlphaFoldDB" id="A0A268EHS3"/>
<keyword evidence="3" id="KW-0804">Transcription</keyword>
<dbReference type="PROSITE" id="PS50937">
    <property type="entry name" value="HTH_MERR_2"/>
    <property type="match status" value="1"/>
</dbReference>
<dbReference type="Pfam" id="PF13411">
    <property type="entry name" value="MerR_1"/>
    <property type="match status" value="1"/>
</dbReference>
<feature type="domain" description="HTH merR-type" evidence="5">
    <location>
        <begin position="1"/>
        <end position="68"/>
    </location>
</feature>
<dbReference type="PANTHER" id="PTHR30204:SF94">
    <property type="entry name" value="HEAVY METAL-DEPENDENT TRANSCRIPTIONAL REGULATOR HI_0293-RELATED"/>
    <property type="match status" value="1"/>
</dbReference>
<dbReference type="SMART" id="SM00422">
    <property type="entry name" value="HTH_MERR"/>
    <property type="match status" value="1"/>
</dbReference>
<proteinExistence type="predicted"/>
<dbReference type="RefSeq" id="WP_095267461.1">
    <property type="nucleotide sequence ID" value="NZ_NPBY01000076.1"/>
</dbReference>
<keyword evidence="2" id="KW-0238">DNA-binding</keyword>
<dbReference type="OrthoDB" id="9806513at2"/>
<evidence type="ECO:0000256" key="3">
    <source>
        <dbReference type="ARBA" id="ARBA00023163"/>
    </source>
</evidence>
<evidence type="ECO:0000259" key="5">
    <source>
        <dbReference type="PROSITE" id="PS50937"/>
    </source>
</evidence>
<dbReference type="SUPFAM" id="SSF46955">
    <property type="entry name" value="Putative DNA-binding domain"/>
    <property type="match status" value="1"/>
</dbReference>
<evidence type="ECO:0000313" key="7">
    <source>
        <dbReference type="Proteomes" id="UP000215596"/>
    </source>
</evidence>
<dbReference type="InterPro" id="IPR047057">
    <property type="entry name" value="MerR_fam"/>
</dbReference>
<dbReference type="GO" id="GO:0003700">
    <property type="term" value="F:DNA-binding transcription factor activity"/>
    <property type="evidence" value="ECO:0007669"/>
    <property type="project" value="InterPro"/>
</dbReference>
<reference evidence="6 7" key="1">
    <citation type="submission" date="2017-07" db="EMBL/GenBank/DDBJ databases">
        <title>Isolation and whole genome analysis of endospore-forming bacteria from heroin.</title>
        <authorList>
            <person name="Kalinowski J."/>
            <person name="Ahrens B."/>
            <person name="Al-Dilaimi A."/>
            <person name="Winkler A."/>
            <person name="Wibberg D."/>
            <person name="Schleenbecker U."/>
            <person name="Ruckert C."/>
            <person name="Wolfel R."/>
            <person name="Grass G."/>
        </authorList>
    </citation>
    <scope>NUCLEOTIDE SEQUENCE [LARGE SCALE GENOMIC DNA]</scope>
    <source>
        <strain evidence="6 7">7537-G1</strain>
    </source>
</reference>
<gene>
    <name evidence="6" type="ORF">CHH67_21665</name>
</gene>
<sequence length="133" mass="15516">MRIGELSEKTEVSIRSLRYYEEKELIKPQRLENGYREYQQSDIERVKTIQLLLDIGFSTDEISPILNCSSDSPSPTEIFEMAPAQCAPKAISMYSEKLRNTQEQIKKLKETEAKLSHLLSYWLEVENNRQLQS</sequence>
<dbReference type="EMBL" id="NPBY01000076">
    <property type="protein sequence ID" value="PAD72671.1"/>
    <property type="molecule type" value="Genomic_DNA"/>
</dbReference>
<protein>
    <recommendedName>
        <fullName evidence="5">HTH merR-type domain-containing protein</fullName>
    </recommendedName>
</protein>